<reference evidence="10" key="2">
    <citation type="journal article" date="2021" name="Microbiome">
        <title>Successional dynamics and alternative stable states in a saline activated sludge microbial community over 9 years.</title>
        <authorList>
            <person name="Wang Y."/>
            <person name="Ye J."/>
            <person name="Ju F."/>
            <person name="Liu L."/>
            <person name="Boyd J.A."/>
            <person name="Deng Y."/>
            <person name="Parks D.H."/>
            <person name="Jiang X."/>
            <person name="Yin X."/>
            <person name="Woodcroft B.J."/>
            <person name="Tyson G.W."/>
            <person name="Hugenholtz P."/>
            <person name="Polz M.F."/>
            <person name="Zhang T."/>
        </authorList>
    </citation>
    <scope>NUCLEOTIDE SEQUENCE</scope>
    <source>
        <strain evidence="10">HKST-UBA02</strain>
    </source>
</reference>
<dbReference type="InterPro" id="IPR047112">
    <property type="entry name" value="RecG/Mfd"/>
</dbReference>
<dbReference type="Proteomes" id="UP000739538">
    <property type="component" value="Unassembled WGS sequence"/>
</dbReference>
<keyword evidence="7" id="KW-0234">DNA repair</keyword>
<evidence type="ECO:0000259" key="9">
    <source>
        <dbReference type="PROSITE" id="PS51192"/>
    </source>
</evidence>
<dbReference type="GO" id="GO:0003678">
    <property type="term" value="F:DNA helicase activity"/>
    <property type="evidence" value="ECO:0007669"/>
    <property type="project" value="TreeGrafter"/>
</dbReference>
<keyword evidence="6" id="KW-0238">DNA-binding</keyword>
<evidence type="ECO:0000256" key="7">
    <source>
        <dbReference type="ARBA" id="ARBA00023204"/>
    </source>
</evidence>
<dbReference type="GO" id="GO:0003677">
    <property type="term" value="F:DNA binding"/>
    <property type="evidence" value="ECO:0007669"/>
    <property type="project" value="UniProtKB-KW"/>
</dbReference>
<sequence length="625" mass="67620">MTQSDNRRALDATSPVQFLPGVGPVRAKQLEKLGIVIVLDLLWHVPRTYMDRSRITPFADFVPGGTYTSIGEIVSARSHKTFRRMAIFEVELVDGSGRRAAAVWFNQPFLAQTLKAGRQVLLHGKVVPQRGGRLQFQSPEYELLGDAAALAGQGSIAMPEETRRGGRGTQSATARGAGDRTAAGRTAAGRTAADRTAAGRTAADPRSAPPRQKLGAVSGAAPLHGGRVVPLYPLTSGISQKQLRRWVQTALETVGDSLGDPIPSGLRARFRLGDLRASFERIHFPGTMEEAQEARDRLAFEEFFGLQIALGLVKRRRASESVAPELAGSGELDTKLRAGLPFALTDGQERVLKEIRGDLALGRPMSRLLQGDVGSGKTIVAALAAATAIESGAQVAFMAPTEILAIQQFESFTKWFQPLGHRVELLIGRTGAAERRRILTAAAAGTVDVVVGTHALQEGKVGFQRLGLVVVDEQHRFGVMQRARLVEKGEAPHCLVMSATPIPRTLSLTLYGDLDLSILSERPPGRMPPKSYIVPPRKREGLLEFVAGLLRDGERAFFVYPLVEESEQSDLKDATRMADEIGKHPAFQGIPVGLLHGRMKGEEKEDALNRFRDGTTPCLVSTTVV</sequence>
<dbReference type="SUPFAM" id="SSF52540">
    <property type="entry name" value="P-loop containing nucleoside triphosphate hydrolases"/>
    <property type="match status" value="2"/>
</dbReference>
<evidence type="ECO:0000313" key="11">
    <source>
        <dbReference type="Proteomes" id="UP000739538"/>
    </source>
</evidence>
<feature type="domain" description="Helicase ATP-binding" evidence="9">
    <location>
        <begin position="358"/>
        <end position="519"/>
    </location>
</feature>
<dbReference type="SMART" id="SM00487">
    <property type="entry name" value="DEXDc"/>
    <property type="match status" value="1"/>
</dbReference>
<name>A0A956SDP9_UNCEI</name>
<evidence type="ECO:0000256" key="3">
    <source>
        <dbReference type="ARBA" id="ARBA00022801"/>
    </source>
</evidence>
<dbReference type="Gene3D" id="2.40.50.140">
    <property type="entry name" value="Nucleic acid-binding proteins"/>
    <property type="match status" value="1"/>
</dbReference>
<feature type="non-terminal residue" evidence="10">
    <location>
        <position position="625"/>
    </location>
</feature>
<protein>
    <submittedName>
        <fullName evidence="10">ATP-dependent DNA helicase RecG</fullName>
    </submittedName>
</protein>
<dbReference type="Pfam" id="PF00270">
    <property type="entry name" value="DEAD"/>
    <property type="match status" value="1"/>
</dbReference>
<dbReference type="Pfam" id="PF17191">
    <property type="entry name" value="RecG_wedge"/>
    <property type="match status" value="1"/>
</dbReference>
<dbReference type="InterPro" id="IPR027417">
    <property type="entry name" value="P-loop_NTPase"/>
</dbReference>
<dbReference type="GO" id="GO:0006281">
    <property type="term" value="P:DNA repair"/>
    <property type="evidence" value="ECO:0007669"/>
    <property type="project" value="UniProtKB-KW"/>
</dbReference>
<dbReference type="InterPro" id="IPR011545">
    <property type="entry name" value="DEAD/DEAH_box_helicase_dom"/>
</dbReference>
<dbReference type="Gene3D" id="3.40.50.300">
    <property type="entry name" value="P-loop containing nucleotide triphosphate hydrolases"/>
    <property type="match status" value="2"/>
</dbReference>
<accession>A0A956SDP9</accession>
<feature type="region of interest" description="Disordered" evidence="8">
    <location>
        <begin position="157"/>
        <end position="219"/>
    </location>
</feature>
<gene>
    <name evidence="10" type="ORF">KDA27_12975</name>
</gene>
<dbReference type="GO" id="GO:0005524">
    <property type="term" value="F:ATP binding"/>
    <property type="evidence" value="ECO:0007669"/>
    <property type="project" value="UniProtKB-KW"/>
</dbReference>
<reference evidence="10" key="1">
    <citation type="submission" date="2020-04" db="EMBL/GenBank/DDBJ databases">
        <authorList>
            <person name="Zhang T."/>
        </authorList>
    </citation>
    <scope>NUCLEOTIDE SEQUENCE</scope>
    <source>
        <strain evidence="10">HKST-UBA02</strain>
    </source>
</reference>
<evidence type="ECO:0000256" key="5">
    <source>
        <dbReference type="ARBA" id="ARBA00022840"/>
    </source>
</evidence>
<evidence type="ECO:0000313" key="10">
    <source>
        <dbReference type="EMBL" id="MCA9756710.1"/>
    </source>
</evidence>
<evidence type="ECO:0000256" key="4">
    <source>
        <dbReference type="ARBA" id="ARBA00022806"/>
    </source>
</evidence>
<organism evidence="10 11">
    <name type="scientific">Eiseniibacteriota bacterium</name>
    <dbReference type="NCBI Taxonomy" id="2212470"/>
    <lineage>
        <taxon>Bacteria</taxon>
        <taxon>Candidatus Eiseniibacteriota</taxon>
    </lineage>
</organism>
<dbReference type="CDD" id="cd17992">
    <property type="entry name" value="DEXHc_RecG"/>
    <property type="match status" value="1"/>
</dbReference>
<comment type="caution">
    <text evidence="10">The sequence shown here is derived from an EMBL/GenBank/DDBJ whole genome shotgun (WGS) entry which is preliminary data.</text>
</comment>
<evidence type="ECO:0000256" key="6">
    <source>
        <dbReference type="ARBA" id="ARBA00023125"/>
    </source>
</evidence>
<feature type="compositionally biased region" description="Low complexity" evidence="8">
    <location>
        <begin position="172"/>
        <end position="204"/>
    </location>
</feature>
<dbReference type="PROSITE" id="PS51192">
    <property type="entry name" value="HELICASE_ATP_BIND_1"/>
    <property type="match status" value="1"/>
</dbReference>
<dbReference type="InterPro" id="IPR001650">
    <property type="entry name" value="Helicase_C-like"/>
</dbReference>
<dbReference type="Pfam" id="PF00271">
    <property type="entry name" value="Helicase_C"/>
    <property type="match status" value="1"/>
</dbReference>
<dbReference type="InterPro" id="IPR012340">
    <property type="entry name" value="NA-bd_OB-fold"/>
</dbReference>
<keyword evidence="3" id="KW-0378">Hydrolase</keyword>
<dbReference type="CDD" id="cd04488">
    <property type="entry name" value="RecG_wedge_OBF"/>
    <property type="match status" value="1"/>
</dbReference>
<evidence type="ECO:0000256" key="8">
    <source>
        <dbReference type="SAM" id="MobiDB-lite"/>
    </source>
</evidence>
<dbReference type="PANTHER" id="PTHR47964:SF1">
    <property type="entry name" value="ATP-DEPENDENT DNA HELICASE HOMOLOG RECG, CHLOROPLASTIC"/>
    <property type="match status" value="1"/>
</dbReference>
<dbReference type="AlphaFoldDB" id="A0A956SDP9"/>
<dbReference type="GO" id="GO:0016787">
    <property type="term" value="F:hydrolase activity"/>
    <property type="evidence" value="ECO:0007669"/>
    <property type="project" value="UniProtKB-KW"/>
</dbReference>
<dbReference type="EMBL" id="JAGQHS010000063">
    <property type="protein sequence ID" value="MCA9756710.1"/>
    <property type="molecule type" value="Genomic_DNA"/>
</dbReference>
<dbReference type="InterPro" id="IPR033454">
    <property type="entry name" value="RecG_wedge"/>
</dbReference>
<evidence type="ECO:0000256" key="2">
    <source>
        <dbReference type="ARBA" id="ARBA00022763"/>
    </source>
</evidence>
<keyword evidence="4 10" id="KW-0347">Helicase</keyword>
<dbReference type="SUPFAM" id="SSF50249">
    <property type="entry name" value="Nucleic acid-binding proteins"/>
    <property type="match status" value="1"/>
</dbReference>
<dbReference type="PANTHER" id="PTHR47964">
    <property type="entry name" value="ATP-DEPENDENT DNA HELICASE HOMOLOG RECG, CHLOROPLASTIC"/>
    <property type="match status" value="1"/>
</dbReference>
<proteinExistence type="predicted"/>
<dbReference type="InterPro" id="IPR014001">
    <property type="entry name" value="Helicase_ATP-bd"/>
</dbReference>
<keyword evidence="1" id="KW-0547">Nucleotide-binding</keyword>
<keyword evidence="2" id="KW-0227">DNA damage</keyword>
<keyword evidence="5" id="KW-0067">ATP-binding</keyword>
<evidence type="ECO:0000256" key="1">
    <source>
        <dbReference type="ARBA" id="ARBA00022741"/>
    </source>
</evidence>